<dbReference type="EMBL" id="UINC01004438">
    <property type="protein sequence ID" value="SVA14335.1"/>
    <property type="molecule type" value="Genomic_DNA"/>
</dbReference>
<dbReference type="Pfam" id="PF06508">
    <property type="entry name" value="QueC"/>
    <property type="match status" value="1"/>
</dbReference>
<dbReference type="PANTHER" id="PTHR42914:SF1">
    <property type="entry name" value="7-CYANO-7-DEAZAGUANINE SYNTHASE"/>
    <property type="match status" value="1"/>
</dbReference>
<dbReference type="AlphaFoldDB" id="A0A381TDY4"/>
<dbReference type="PANTHER" id="PTHR42914">
    <property type="entry name" value="7-CYANO-7-DEAZAGUANINE SYNTHASE"/>
    <property type="match status" value="1"/>
</dbReference>
<evidence type="ECO:0000256" key="5">
    <source>
        <dbReference type="ARBA" id="ARBA00022833"/>
    </source>
</evidence>
<keyword evidence="2" id="KW-0436">Ligase</keyword>
<dbReference type="NCBIfam" id="TIGR00364">
    <property type="entry name" value="7-cyano-7-deazaguanine synthase QueC"/>
    <property type="match status" value="1"/>
</dbReference>
<dbReference type="Gene3D" id="3.40.50.620">
    <property type="entry name" value="HUPs"/>
    <property type="match status" value="1"/>
</dbReference>
<keyword evidence="3" id="KW-0479">Metal-binding</keyword>
<dbReference type="InterPro" id="IPR014729">
    <property type="entry name" value="Rossmann-like_a/b/a_fold"/>
</dbReference>
<dbReference type="EC" id="6.3.4.20" evidence="8"/>
<keyword evidence="4" id="KW-0547">Nucleotide-binding</keyword>
<dbReference type="GO" id="GO:0016874">
    <property type="term" value="F:ligase activity"/>
    <property type="evidence" value="ECO:0007669"/>
    <property type="project" value="UniProtKB-KW"/>
</dbReference>
<sequence length="244" mass="27122">MGRYGITLLSGGLDSTTVTTFARSEVDHLSAITFYYGQTHSKEVECAERIAKELDVDHRLLDISFLGEIAWYSALINPELFPLPKNRTEIGFGVPITYVPLRNTIFLSLAAALLESSILKSIESDGQDPKGISASIFMAPNAIDYSGYPDCRPEFYEKAVDTLNEGCKIAAQYDIRFDIRTPIINMSKADIAKMAEKIKAPVHLTWSCYEGREAPCRSCDSCVLRARGYEEAGLIDPLYKNLSE</sequence>
<evidence type="ECO:0000256" key="1">
    <source>
        <dbReference type="ARBA" id="ARBA00005061"/>
    </source>
</evidence>
<reference evidence="10" key="1">
    <citation type="submission" date="2018-05" db="EMBL/GenBank/DDBJ databases">
        <authorList>
            <person name="Lanie J.A."/>
            <person name="Ng W.-L."/>
            <person name="Kazmierczak K.M."/>
            <person name="Andrzejewski T.M."/>
            <person name="Davidsen T.M."/>
            <person name="Wayne K.J."/>
            <person name="Tettelin H."/>
            <person name="Glass J.I."/>
            <person name="Rusch D."/>
            <person name="Podicherti R."/>
            <person name="Tsui H.-C.T."/>
            <person name="Winkler M.E."/>
        </authorList>
    </citation>
    <scope>NUCLEOTIDE SEQUENCE</scope>
</reference>
<evidence type="ECO:0000256" key="2">
    <source>
        <dbReference type="ARBA" id="ARBA00022598"/>
    </source>
</evidence>
<keyword evidence="5" id="KW-0862">Zinc</keyword>
<evidence type="ECO:0000256" key="6">
    <source>
        <dbReference type="ARBA" id="ARBA00022840"/>
    </source>
</evidence>
<evidence type="ECO:0000313" key="10">
    <source>
        <dbReference type="EMBL" id="SVA14335.1"/>
    </source>
</evidence>
<dbReference type="PIRSF" id="PIRSF006293">
    <property type="entry name" value="ExsB"/>
    <property type="match status" value="1"/>
</dbReference>
<evidence type="ECO:0000256" key="4">
    <source>
        <dbReference type="ARBA" id="ARBA00022741"/>
    </source>
</evidence>
<protein>
    <recommendedName>
        <fullName evidence="8">7-cyano-7-deazaguanine synthase</fullName>
        <ecNumber evidence="8">6.3.4.20</ecNumber>
    </recommendedName>
</protein>
<evidence type="ECO:0000256" key="7">
    <source>
        <dbReference type="ARBA" id="ARBA00037993"/>
    </source>
</evidence>
<evidence type="ECO:0000256" key="9">
    <source>
        <dbReference type="ARBA" id="ARBA00047890"/>
    </source>
</evidence>
<gene>
    <name evidence="10" type="ORF">METZ01_LOCUS67189</name>
</gene>
<keyword evidence="6" id="KW-0067">ATP-binding</keyword>
<name>A0A381TDY4_9ZZZZ</name>
<dbReference type="GO" id="GO:0046872">
    <property type="term" value="F:metal ion binding"/>
    <property type="evidence" value="ECO:0007669"/>
    <property type="project" value="UniProtKB-KW"/>
</dbReference>
<dbReference type="InterPro" id="IPR018317">
    <property type="entry name" value="QueC"/>
</dbReference>
<evidence type="ECO:0000256" key="3">
    <source>
        <dbReference type="ARBA" id="ARBA00022723"/>
    </source>
</evidence>
<evidence type="ECO:0000256" key="8">
    <source>
        <dbReference type="ARBA" id="ARBA00039149"/>
    </source>
</evidence>
<comment type="catalytic activity">
    <reaction evidence="9">
        <text>7-carboxy-7-carbaguanine + NH4(+) + 2 ATP = 7-cyano-7-carbaguanine + 2 AMP + 2 diphosphate + 2 H(+)</text>
        <dbReference type="Rhea" id="RHEA:27982"/>
        <dbReference type="ChEBI" id="CHEBI:15378"/>
        <dbReference type="ChEBI" id="CHEBI:28938"/>
        <dbReference type="ChEBI" id="CHEBI:30616"/>
        <dbReference type="ChEBI" id="CHEBI:33019"/>
        <dbReference type="ChEBI" id="CHEBI:45075"/>
        <dbReference type="ChEBI" id="CHEBI:61036"/>
        <dbReference type="ChEBI" id="CHEBI:456215"/>
        <dbReference type="EC" id="6.3.4.20"/>
    </reaction>
</comment>
<dbReference type="CDD" id="cd01995">
    <property type="entry name" value="QueC-like"/>
    <property type="match status" value="1"/>
</dbReference>
<dbReference type="SUPFAM" id="SSF52402">
    <property type="entry name" value="Adenine nucleotide alpha hydrolases-like"/>
    <property type="match status" value="1"/>
</dbReference>
<dbReference type="GO" id="GO:0005524">
    <property type="term" value="F:ATP binding"/>
    <property type="evidence" value="ECO:0007669"/>
    <property type="project" value="UniProtKB-KW"/>
</dbReference>
<accession>A0A381TDY4</accession>
<comment type="similarity">
    <text evidence="7">Belongs to the QueC family.</text>
</comment>
<proteinExistence type="inferred from homology"/>
<organism evidence="10">
    <name type="scientific">marine metagenome</name>
    <dbReference type="NCBI Taxonomy" id="408172"/>
    <lineage>
        <taxon>unclassified sequences</taxon>
        <taxon>metagenomes</taxon>
        <taxon>ecological metagenomes</taxon>
    </lineage>
</organism>
<comment type="pathway">
    <text evidence="1">Purine metabolism; 7-cyano-7-deazaguanine biosynthesis.</text>
</comment>
<dbReference type="HAMAP" id="MF_01633">
    <property type="entry name" value="QueC"/>
    <property type="match status" value="1"/>
</dbReference>